<evidence type="ECO:0000313" key="1">
    <source>
        <dbReference type="EMBL" id="AGO14361.1"/>
    </source>
</evidence>
<organism evidence="1">
    <name type="scientific">Bracoviriform facetosae</name>
    <dbReference type="NCBI Taxonomy" id="2083300"/>
    <lineage>
        <taxon>Viruses</taxon>
        <taxon>Viruses incertae sedis</taxon>
        <taxon>Polydnaviriformidae</taxon>
        <taxon>Bracoviriform</taxon>
    </lineage>
</organism>
<accession>R9XKF7</accession>
<dbReference type="EMBL" id="EF710638">
    <property type="protein sequence ID" value="AGO14361.1"/>
    <property type="molecule type" value="Genomic_DNA"/>
</dbReference>
<sequence length="108" mass="12572">MSRVQSQFSIVDLLCLLPNEWREHPSGVTRKILVEEFRSHLRTYETVEGLVVNIVNSTARSQAHFCSVWFRKLDDDDVEPDMMKYYPMKILFYGEVAELWISGAPAPH</sequence>
<reference evidence="1" key="1">
    <citation type="submission" date="2013-06" db="EMBL/GenBank/DDBJ databases">
        <title>Bracovirus Evolution: Comparative Genomics of Multiple Viral and Proviral Genomes.</title>
        <authorList>
            <person name="Desjardins C.A."/>
            <person name="Gundersen-Rindal D.E."/>
            <person name="Hostetler J.B."/>
            <person name="Tallon L.J."/>
            <person name="Utterback T.R."/>
            <person name="Fuester R.W."/>
            <person name="Schatz M.C."/>
            <person name="Pedroni M.J."/>
            <person name="Fadrosh D.W."/>
            <person name="Haas B.J."/>
            <person name="Toms B.S."/>
            <person name="Chen D."/>
            <person name="Nene V."/>
        </authorList>
    </citation>
    <scope>NUCLEOTIDE SEQUENCE</scope>
</reference>
<gene>
    <name evidence="1" type="ORF">CsmBV24.2</name>
</gene>
<protein>
    <submittedName>
        <fullName evidence="1">Uncharacterized protein</fullName>
    </submittedName>
</protein>
<proteinExistence type="predicted"/>
<name>R9XKF7_9VIRU</name>